<dbReference type="EMBL" id="RPFW01000012">
    <property type="protein sequence ID" value="TVY99628.1"/>
    <property type="molecule type" value="Genomic_DNA"/>
</dbReference>
<evidence type="ECO:0000256" key="3">
    <source>
        <dbReference type="ARBA" id="ARBA00023163"/>
    </source>
</evidence>
<dbReference type="Pfam" id="PF12802">
    <property type="entry name" value="MarR_2"/>
    <property type="match status" value="1"/>
</dbReference>
<accession>A0A6P2BMA8</accession>
<proteinExistence type="predicted"/>
<dbReference type="OrthoDB" id="67158at2"/>
<dbReference type="PANTHER" id="PTHR38465">
    <property type="entry name" value="HTH-TYPE TRANSCRIPTIONAL REGULATOR MJ1563-RELATED"/>
    <property type="match status" value="1"/>
</dbReference>
<keyword evidence="2" id="KW-0238">DNA-binding</keyword>
<dbReference type="RefSeq" id="WP_145862114.1">
    <property type="nucleotide sequence ID" value="NZ_RPFW01000012.1"/>
</dbReference>
<dbReference type="Proteomes" id="UP000460272">
    <property type="component" value="Unassembled WGS sequence"/>
</dbReference>
<gene>
    <name evidence="5" type="ORF">EAS64_40880</name>
</gene>
<name>A0A6P2BMA8_9ACTN</name>
<dbReference type="GO" id="GO:0003700">
    <property type="term" value="F:DNA-binding transcription factor activity"/>
    <property type="evidence" value="ECO:0007669"/>
    <property type="project" value="InterPro"/>
</dbReference>
<dbReference type="PANTHER" id="PTHR38465:SF2">
    <property type="entry name" value="HTH-TYPE TRANSCRIPTIONAL REGULATOR MMPR5"/>
    <property type="match status" value="1"/>
</dbReference>
<dbReference type="InterPro" id="IPR036390">
    <property type="entry name" value="WH_DNA-bd_sf"/>
</dbReference>
<reference evidence="5 6" key="1">
    <citation type="submission" date="2018-11" db="EMBL/GenBank/DDBJ databases">
        <title>Trebonia kvetii gen.nov., sp.nov., a novel acidophilic actinobacterium, and proposal of the new actinobacterial family Treboniaceae fam. nov.</title>
        <authorList>
            <person name="Rapoport D."/>
            <person name="Sagova-Mareckova M."/>
            <person name="Sedlacek I."/>
            <person name="Provaznik J."/>
            <person name="Kralova S."/>
            <person name="Pavlinic D."/>
            <person name="Benes V."/>
            <person name="Kopecky J."/>
        </authorList>
    </citation>
    <scope>NUCLEOTIDE SEQUENCE [LARGE SCALE GENOMIC DNA]</scope>
    <source>
        <strain evidence="5 6">15Tr583</strain>
    </source>
</reference>
<evidence type="ECO:0000313" key="6">
    <source>
        <dbReference type="Proteomes" id="UP000460272"/>
    </source>
</evidence>
<dbReference type="GO" id="GO:0003677">
    <property type="term" value="F:DNA binding"/>
    <property type="evidence" value="ECO:0007669"/>
    <property type="project" value="UniProtKB-KW"/>
</dbReference>
<comment type="caution">
    <text evidence="5">The sequence shown here is derived from an EMBL/GenBank/DDBJ whole genome shotgun (WGS) entry which is preliminary data.</text>
</comment>
<evidence type="ECO:0000256" key="1">
    <source>
        <dbReference type="ARBA" id="ARBA00023015"/>
    </source>
</evidence>
<evidence type="ECO:0000259" key="4">
    <source>
        <dbReference type="Pfam" id="PF12802"/>
    </source>
</evidence>
<dbReference type="InterPro" id="IPR000835">
    <property type="entry name" value="HTH_MarR-typ"/>
</dbReference>
<sequence>MTAGEAARESVPEFIERFAALLITAGFPPMPARVFVALIVTDSGRLSSVELTELLQISPAAVSGAVRYLTGLGLVSKERVPGSRREYYRMPVDTWHRVMQMRNQVLSRWTELLREGVAVVGGPGTAAGQRMSEQAEFFDFLSDELRSMLARWPEASPGKAG</sequence>
<protein>
    <submittedName>
        <fullName evidence="5">MarR family transcriptional regulator</fullName>
    </submittedName>
</protein>
<dbReference type="SUPFAM" id="SSF46785">
    <property type="entry name" value="Winged helix' DNA-binding domain"/>
    <property type="match status" value="1"/>
</dbReference>
<dbReference type="InterPro" id="IPR052362">
    <property type="entry name" value="HTH-GbsR_regulator"/>
</dbReference>
<evidence type="ECO:0000256" key="2">
    <source>
        <dbReference type="ARBA" id="ARBA00023125"/>
    </source>
</evidence>
<keyword evidence="6" id="KW-1185">Reference proteome</keyword>
<dbReference type="Gene3D" id="1.10.10.10">
    <property type="entry name" value="Winged helix-like DNA-binding domain superfamily/Winged helix DNA-binding domain"/>
    <property type="match status" value="1"/>
</dbReference>
<dbReference type="InterPro" id="IPR036388">
    <property type="entry name" value="WH-like_DNA-bd_sf"/>
</dbReference>
<keyword evidence="3" id="KW-0804">Transcription</keyword>
<evidence type="ECO:0000313" key="5">
    <source>
        <dbReference type="EMBL" id="TVY99628.1"/>
    </source>
</evidence>
<keyword evidence="1" id="KW-0805">Transcription regulation</keyword>
<feature type="domain" description="HTH marR-type" evidence="4">
    <location>
        <begin position="26"/>
        <end position="86"/>
    </location>
</feature>
<dbReference type="AlphaFoldDB" id="A0A6P2BMA8"/>
<organism evidence="5 6">
    <name type="scientific">Trebonia kvetii</name>
    <dbReference type="NCBI Taxonomy" id="2480626"/>
    <lineage>
        <taxon>Bacteria</taxon>
        <taxon>Bacillati</taxon>
        <taxon>Actinomycetota</taxon>
        <taxon>Actinomycetes</taxon>
        <taxon>Streptosporangiales</taxon>
        <taxon>Treboniaceae</taxon>
        <taxon>Trebonia</taxon>
    </lineage>
</organism>